<sequence>MIVENRGFERTLGILEKTLSANVQRREIIANNLANAETPNFKRSELSFEADLKRAFAYEASKQQHLQAKTTHEKHIAFATPPLWNDVQPTRRLDYLSTMQANGNNVDLEQEVVERAKADRMYELLTTVTKFQFNQISIVAR</sequence>
<evidence type="ECO:0000256" key="2">
    <source>
        <dbReference type="ARBA" id="ARBA00009677"/>
    </source>
</evidence>
<reference evidence="8" key="1">
    <citation type="submission" date="2020-03" db="EMBL/GenBank/DDBJ databases">
        <title>Spirochaetal bacteria isolated from arthropods constitute a novel genus Entomospira genus novum within the order Spirochaetales.</title>
        <authorList>
            <person name="Grana-Miraglia L."/>
            <person name="Sikutova S."/>
            <person name="Fingerle V."/>
            <person name="Sing A."/>
            <person name="Castillo-Ramirez S."/>
            <person name="Margos G."/>
            <person name="Rudolf I."/>
        </authorList>
    </citation>
    <scope>NUCLEOTIDE SEQUENCE</scope>
    <source>
        <strain evidence="8">BR149</strain>
    </source>
</reference>
<evidence type="ECO:0000256" key="5">
    <source>
        <dbReference type="ARBA" id="ARBA00024934"/>
    </source>
</evidence>
<dbReference type="InterPro" id="IPR019776">
    <property type="entry name" value="Flagellar_basal_body_rod_CS"/>
</dbReference>
<evidence type="ECO:0000259" key="7">
    <source>
        <dbReference type="Pfam" id="PF00460"/>
    </source>
</evidence>
<dbReference type="PROSITE" id="PS00588">
    <property type="entry name" value="FLAGELLA_BB_ROD"/>
    <property type="match status" value="1"/>
</dbReference>
<comment type="similarity">
    <text evidence="2 6">Belongs to the flagella basal body rod proteins family.</text>
</comment>
<evidence type="ECO:0000256" key="4">
    <source>
        <dbReference type="ARBA" id="ARBA00023143"/>
    </source>
</evidence>
<dbReference type="InterPro" id="IPR001444">
    <property type="entry name" value="Flag_bb_rod_N"/>
</dbReference>
<evidence type="ECO:0000256" key="3">
    <source>
        <dbReference type="ARBA" id="ARBA00014376"/>
    </source>
</evidence>
<accession>A0A968GJA9</accession>
<comment type="function">
    <text evidence="5 6">Structural component of flagellum, the bacterial motility apparatus. Part of the rod structure of flagellar basal body.</text>
</comment>
<protein>
    <recommendedName>
        <fullName evidence="3 6">Flagellar basal body rod protein FlgB</fullName>
    </recommendedName>
</protein>
<dbReference type="GO" id="GO:0071978">
    <property type="term" value="P:bacterial-type flagellum-dependent swarming motility"/>
    <property type="evidence" value="ECO:0007669"/>
    <property type="project" value="TreeGrafter"/>
</dbReference>
<comment type="caution">
    <text evidence="8">The sequence shown here is derived from an EMBL/GenBank/DDBJ whole genome shotgun (WGS) entry which is preliminary data.</text>
</comment>
<proteinExistence type="inferred from homology"/>
<dbReference type="PIRSF" id="PIRSF002889">
    <property type="entry name" value="Rod_FlgB"/>
    <property type="match status" value="1"/>
</dbReference>
<evidence type="ECO:0000313" key="8">
    <source>
        <dbReference type="EMBL" id="NIZ69720.1"/>
    </source>
</evidence>
<dbReference type="Proteomes" id="UP000778951">
    <property type="component" value="Unassembled WGS sequence"/>
</dbReference>
<evidence type="ECO:0000256" key="6">
    <source>
        <dbReference type="PIRNR" id="PIRNR002889"/>
    </source>
</evidence>
<keyword evidence="4 6" id="KW-0975">Bacterial flagellum</keyword>
<name>A0A968GJA9_9SPIO</name>
<dbReference type="RefSeq" id="WP_167695804.1">
    <property type="nucleotide sequence ID" value="NZ_CP118181.1"/>
</dbReference>
<comment type="subcellular location">
    <subcellularLocation>
        <location evidence="1 6">Bacterial flagellum basal body</location>
    </subcellularLocation>
</comment>
<dbReference type="EMBL" id="JAATLM010000001">
    <property type="protein sequence ID" value="NIZ69720.1"/>
    <property type="molecule type" value="Genomic_DNA"/>
</dbReference>
<dbReference type="PANTHER" id="PTHR30435">
    <property type="entry name" value="FLAGELLAR PROTEIN"/>
    <property type="match status" value="1"/>
</dbReference>
<keyword evidence="8" id="KW-0969">Cilium</keyword>
<evidence type="ECO:0000313" key="9">
    <source>
        <dbReference type="Proteomes" id="UP000778951"/>
    </source>
</evidence>
<dbReference type="AlphaFoldDB" id="A0A968GJA9"/>
<dbReference type="Pfam" id="PF00460">
    <property type="entry name" value="Flg_bb_rod"/>
    <property type="match status" value="1"/>
</dbReference>
<dbReference type="PANTHER" id="PTHR30435:SF12">
    <property type="entry name" value="FLAGELLAR BASAL BODY ROD PROTEIN FLGB"/>
    <property type="match status" value="1"/>
</dbReference>
<keyword evidence="8" id="KW-0966">Cell projection</keyword>
<dbReference type="InterPro" id="IPR006300">
    <property type="entry name" value="FlgB"/>
</dbReference>
<keyword evidence="8" id="KW-0282">Flagellum</keyword>
<gene>
    <name evidence="8" type="primary">flgB</name>
    <name evidence="8" type="ORF">HCT48_05775</name>
</gene>
<feature type="domain" description="Flagellar basal body rod protein N-terminal" evidence="7">
    <location>
        <begin position="16"/>
        <end position="42"/>
    </location>
</feature>
<evidence type="ECO:0000256" key="1">
    <source>
        <dbReference type="ARBA" id="ARBA00004117"/>
    </source>
</evidence>
<keyword evidence="9" id="KW-1185">Reference proteome</keyword>
<comment type="subunit">
    <text evidence="6">The basal body constitutes a major portion of the flagellar organelle and consists of a number of rings mounted on a central rod.</text>
</comment>
<organism evidence="8 9">
    <name type="scientific">Entomospira culicis</name>
    <dbReference type="NCBI Taxonomy" id="2719989"/>
    <lineage>
        <taxon>Bacteria</taxon>
        <taxon>Pseudomonadati</taxon>
        <taxon>Spirochaetota</taxon>
        <taxon>Spirochaetia</taxon>
        <taxon>Spirochaetales</taxon>
        <taxon>Spirochaetaceae</taxon>
        <taxon>Entomospira</taxon>
    </lineage>
</organism>
<dbReference type="NCBIfam" id="TIGR01396">
    <property type="entry name" value="FlgB"/>
    <property type="match status" value="1"/>
</dbReference>
<dbReference type="GO" id="GO:0030694">
    <property type="term" value="C:bacterial-type flagellum basal body, rod"/>
    <property type="evidence" value="ECO:0007669"/>
    <property type="project" value="InterPro"/>
</dbReference>